<dbReference type="RefSeq" id="WP_345862470.1">
    <property type="nucleotide sequence ID" value="NZ_JBDIMF010000001.1"/>
</dbReference>
<evidence type="ECO:0000313" key="2">
    <source>
        <dbReference type="Proteomes" id="UP001404104"/>
    </source>
</evidence>
<reference evidence="1 2" key="1">
    <citation type="submission" date="2024-05" db="EMBL/GenBank/DDBJ databases">
        <authorList>
            <person name="Liu Q."/>
            <person name="Xin Y.-H."/>
        </authorList>
    </citation>
    <scope>NUCLEOTIDE SEQUENCE [LARGE SCALE GENOMIC DNA]</scope>
    <source>
        <strain evidence="1 2">CGMCC 1.15349</strain>
    </source>
</reference>
<proteinExistence type="predicted"/>
<comment type="caution">
    <text evidence="1">The sequence shown here is derived from an EMBL/GenBank/DDBJ whole genome shotgun (WGS) entry which is preliminary data.</text>
</comment>
<organism evidence="1 2">
    <name type="scientific">Sphingomonas qilianensis</name>
    <dbReference type="NCBI Taxonomy" id="1736690"/>
    <lineage>
        <taxon>Bacteria</taxon>
        <taxon>Pseudomonadati</taxon>
        <taxon>Pseudomonadota</taxon>
        <taxon>Alphaproteobacteria</taxon>
        <taxon>Sphingomonadales</taxon>
        <taxon>Sphingomonadaceae</taxon>
        <taxon>Sphingomonas</taxon>
    </lineage>
</organism>
<dbReference type="Proteomes" id="UP001404104">
    <property type="component" value="Unassembled WGS sequence"/>
</dbReference>
<sequence length="130" mass="14267">MRSIHLIIGAALLFGAGATEARTRLTPEAKLAKLLDGRVAGKPVNCLNLRDIRSSEIIDDTAIVYRMGRTLYVNRPRGGAESLDGNDVLLTRTYTGSLCSIDTVNLIDRNTQFQRGFVSLGQFVPYTKPK</sequence>
<evidence type="ECO:0000313" key="1">
    <source>
        <dbReference type="EMBL" id="MEN2785090.1"/>
    </source>
</evidence>
<protein>
    <submittedName>
        <fullName evidence="1">Uncharacterized protein</fullName>
    </submittedName>
</protein>
<accession>A0ABU9XMQ0</accession>
<gene>
    <name evidence="1" type="ORF">ABC969_01475</name>
</gene>
<keyword evidence="2" id="KW-1185">Reference proteome</keyword>
<name>A0ABU9XMQ0_9SPHN</name>
<dbReference type="EMBL" id="JBDIMF010000001">
    <property type="protein sequence ID" value="MEN2785090.1"/>
    <property type="molecule type" value="Genomic_DNA"/>
</dbReference>